<name>A0A239IJ25_9PSED</name>
<evidence type="ECO:0000256" key="7">
    <source>
        <dbReference type="RuleBase" id="RU003788"/>
    </source>
</evidence>
<evidence type="ECO:0000313" key="8">
    <source>
        <dbReference type="EMBL" id="SNS93627.1"/>
    </source>
</evidence>
<dbReference type="PANTHER" id="PTHR38107">
    <property type="match status" value="1"/>
</dbReference>
<comment type="similarity">
    <text evidence="7">Belongs to the glycosyl hydrolase 24 family.</text>
</comment>
<accession>A0A239IJ25</accession>
<organism evidence="8 9">
    <name type="scientific">Pseudomonas japonica</name>
    <dbReference type="NCBI Taxonomy" id="256466"/>
    <lineage>
        <taxon>Bacteria</taxon>
        <taxon>Pseudomonadati</taxon>
        <taxon>Pseudomonadota</taxon>
        <taxon>Gammaproteobacteria</taxon>
        <taxon>Pseudomonadales</taxon>
        <taxon>Pseudomonadaceae</taxon>
        <taxon>Pseudomonas</taxon>
    </lineage>
</organism>
<dbReference type="InterPro" id="IPR002196">
    <property type="entry name" value="Glyco_hydro_24"/>
</dbReference>
<comment type="catalytic activity">
    <reaction evidence="1 7">
        <text>Hydrolysis of (1-&gt;4)-beta-linkages between N-acetylmuramic acid and N-acetyl-D-glucosamine residues in a peptidoglycan and between N-acetyl-D-glucosamine residues in chitodextrins.</text>
        <dbReference type="EC" id="3.2.1.17"/>
    </reaction>
</comment>
<dbReference type="Proteomes" id="UP000198407">
    <property type="component" value="Unassembled WGS sequence"/>
</dbReference>
<evidence type="ECO:0000313" key="9">
    <source>
        <dbReference type="Proteomes" id="UP000198407"/>
    </source>
</evidence>
<dbReference type="SUPFAM" id="SSF53955">
    <property type="entry name" value="Lysozyme-like"/>
    <property type="match status" value="1"/>
</dbReference>
<dbReference type="Pfam" id="PF00959">
    <property type="entry name" value="Phage_lysozyme"/>
    <property type="match status" value="1"/>
</dbReference>
<dbReference type="PANTHER" id="PTHR38107:SF3">
    <property type="entry name" value="LYSOZYME RRRD-RELATED"/>
    <property type="match status" value="1"/>
</dbReference>
<dbReference type="GO" id="GO:0009253">
    <property type="term" value="P:peptidoglycan catabolic process"/>
    <property type="evidence" value="ECO:0007669"/>
    <property type="project" value="InterPro"/>
</dbReference>
<reference evidence="9" key="1">
    <citation type="submission" date="2017-06" db="EMBL/GenBank/DDBJ databases">
        <authorList>
            <person name="Varghese N."/>
            <person name="Submissions S."/>
        </authorList>
    </citation>
    <scope>NUCLEOTIDE SEQUENCE [LARGE SCALE GENOMIC DNA]</scope>
    <source>
        <strain evidence="9">DSM 22348</strain>
    </source>
</reference>
<dbReference type="EMBL" id="FZOL01000019">
    <property type="protein sequence ID" value="SNS93627.1"/>
    <property type="molecule type" value="Genomic_DNA"/>
</dbReference>
<protein>
    <recommendedName>
        <fullName evidence="7">Lysozyme</fullName>
        <ecNumber evidence="7">3.2.1.17</ecNumber>
    </recommendedName>
</protein>
<keyword evidence="9" id="KW-1185">Reference proteome</keyword>
<evidence type="ECO:0000256" key="6">
    <source>
        <dbReference type="ARBA" id="ARBA00023295"/>
    </source>
</evidence>
<keyword evidence="2 7" id="KW-0929">Antimicrobial</keyword>
<proteinExistence type="inferred from homology"/>
<keyword evidence="3 7" id="KW-0081">Bacteriolytic enzyme</keyword>
<sequence>MRTSEAGLDLIKRFVGLRVTAYQDVVGVWTIGYGDTTGVRPGMVISASQADAMFRERIKSLEVDLGQLLKVPVNQGQWDALMSFALDLGLRNMGSSTLLRLLNAGNYAGAADQFLHWDRSGGKVVAGLHARRLAEQELFLGAAPSA</sequence>
<dbReference type="InterPro" id="IPR033907">
    <property type="entry name" value="Endolysin_autolysin"/>
</dbReference>
<dbReference type="Gene3D" id="1.10.530.40">
    <property type="match status" value="1"/>
</dbReference>
<dbReference type="HAMAP" id="MF_04110">
    <property type="entry name" value="ENDOLYSIN_T4"/>
    <property type="match status" value="1"/>
</dbReference>
<dbReference type="AlphaFoldDB" id="A0A239IJ25"/>
<dbReference type="STRING" id="1215104.GCA_000730585_04576"/>
<evidence type="ECO:0000256" key="3">
    <source>
        <dbReference type="ARBA" id="ARBA00022638"/>
    </source>
</evidence>
<evidence type="ECO:0000256" key="2">
    <source>
        <dbReference type="ARBA" id="ARBA00022529"/>
    </source>
</evidence>
<dbReference type="InterPro" id="IPR023347">
    <property type="entry name" value="Lysozyme_dom_sf"/>
</dbReference>
<evidence type="ECO:0000256" key="4">
    <source>
        <dbReference type="ARBA" id="ARBA00022801"/>
    </source>
</evidence>
<dbReference type="OrthoDB" id="8141296at2"/>
<dbReference type="GO" id="GO:0016998">
    <property type="term" value="P:cell wall macromolecule catabolic process"/>
    <property type="evidence" value="ECO:0007669"/>
    <property type="project" value="InterPro"/>
</dbReference>
<evidence type="ECO:0000256" key="5">
    <source>
        <dbReference type="ARBA" id="ARBA00023200"/>
    </source>
</evidence>
<dbReference type="GO" id="GO:0003796">
    <property type="term" value="F:lysozyme activity"/>
    <property type="evidence" value="ECO:0007669"/>
    <property type="project" value="UniProtKB-EC"/>
</dbReference>
<keyword evidence="6 7" id="KW-0326">Glycosidase</keyword>
<keyword evidence="5" id="KW-1035">Host cytoplasm</keyword>
<keyword evidence="4 7" id="KW-0378">Hydrolase</keyword>
<dbReference type="GO" id="GO:0031640">
    <property type="term" value="P:killing of cells of another organism"/>
    <property type="evidence" value="ECO:0007669"/>
    <property type="project" value="UniProtKB-KW"/>
</dbReference>
<dbReference type="GO" id="GO:0042742">
    <property type="term" value="P:defense response to bacterium"/>
    <property type="evidence" value="ECO:0007669"/>
    <property type="project" value="UniProtKB-KW"/>
</dbReference>
<evidence type="ECO:0000256" key="1">
    <source>
        <dbReference type="ARBA" id="ARBA00000632"/>
    </source>
</evidence>
<dbReference type="InterPro" id="IPR051018">
    <property type="entry name" value="Bacteriophage_GH24"/>
</dbReference>
<dbReference type="InterPro" id="IPR023346">
    <property type="entry name" value="Lysozyme-like_dom_sf"/>
</dbReference>
<dbReference type="InterPro" id="IPR034690">
    <property type="entry name" value="Endolysin_T4_type"/>
</dbReference>
<gene>
    <name evidence="8" type="ORF">SAMN05444352_11926</name>
</gene>
<dbReference type="CDD" id="cd00737">
    <property type="entry name" value="lyz_endolysin_autolysin"/>
    <property type="match status" value="1"/>
</dbReference>
<dbReference type="EC" id="3.2.1.17" evidence="7"/>